<name>A0A1Y6D3G3_9GAMM</name>
<evidence type="ECO:0000256" key="1">
    <source>
        <dbReference type="SAM" id="Phobius"/>
    </source>
</evidence>
<dbReference type="EMBL" id="FXAM01000001">
    <property type="protein sequence ID" value="SMF95383.1"/>
    <property type="molecule type" value="Genomic_DNA"/>
</dbReference>
<sequence>MKTRLFLPLFLLCAALVPGGAAADPRDERNLHPFAILADLVLLRPFGLALTVGGAGVFIATTPFAGIASIAPPHDALQKSSEMLVLAPAAFTFMRPLGDFSYQMGGVYSR</sequence>
<keyword evidence="4" id="KW-1185">Reference proteome</keyword>
<dbReference type="RefSeq" id="WP_085213565.1">
    <property type="nucleotide sequence ID" value="NZ_FXAM01000001.1"/>
</dbReference>
<evidence type="ECO:0000256" key="2">
    <source>
        <dbReference type="SAM" id="SignalP"/>
    </source>
</evidence>
<feature type="transmembrane region" description="Helical" evidence="1">
    <location>
        <begin position="47"/>
        <end position="71"/>
    </location>
</feature>
<keyword evidence="2" id="KW-0732">Signal</keyword>
<proteinExistence type="predicted"/>
<feature type="chain" id="PRO_5012780173" evidence="2">
    <location>
        <begin position="24"/>
        <end position="110"/>
    </location>
</feature>
<dbReference type="OrthoDB" id="332175at2"/>
<evidence type="ECO:0000313" key="3">
    <source>
        <dbReference type="EMBL" id="SMF95383.1"/>
    </source>
</evidence>
<dbReference type="AlphaFoldDB" id="A0A1Y6D3G3"/>
<organism evidence="3 4">
    <name type="scientific">Methylomagnum ishizawai</name>
    <dbReference type="NCBI Taxonomy" id="1760988"/>
    <lineage>
        <taxon>Bacteria</taxon>
        <taxon>Pseudomonadati</taxon>
        <taxon>Pseudomonadota</taxon>
        <taxon>Gammaproteobacteria</taxon>
        <taxon>Methylococcales</taxon>
        <taxon>Methylococcaceae</taxon>
        <taxon>Methylomagnum</taxon>
    </lineage>
</organism>
<feature type="signal peptide" evidence="2">
    <location>
        <begin position="1"/>
        <end position="23"/>
    </location>
</feature>
<keyword evidence="1" id="KW-0472">Membrane</keyword>
<reference evidence="3 4" key="1">
    <citation type="submission" date="2016-12" db="EMBL/GenBank/DDBJ databases">
        <authorList>
            <person name="Song W.-J."/>
            <person name="Kurnit D.M."/>
        </authorList>
    </citation>
    <scope>NUCLEOTIDE SEQUENCE [LARGE SCALE GENOMIC DNA]</scope>
    <source>
        <strain evidence="3 4">175</strain>
    </source>
</reference>
<gene>
    <name evidence="3" type="ORF">SAMN02949497_2746</name>
</gene>
<keyword evidence="1" id="KW-1133">Transmembrane helix</keyword>
<accession>A0A1Y6D3G3</accession>
<protein>
    <submittedName>
        <fullName evidence="3">Uncharacterized protein</fullName>
    </submittedName>
</protein>
<keyword evidence="1" id="KW-0812">Transmembrane</keyword>
<evidence type="ECO:0000313" key="4">
    <source>
        <dbReference type="Proteomes" id="UP000192923"/>
    </source>
</evidence>
<dbReference type="Proteomes" id="UP000192923">
    <property type="component" value="Unassembled WGS sequence"/>
</dbReference>